<dbReference type="Pfam" id="PF02416">
    <property type="entry name" value="TatA_B_E"/>
    <property type="match status" value="1"/>
</dbReference>
<evidence type="ECO:0000256" key="6">
    <source>
        <dbReference type="ARBA" id="ARBA00022989"/>
    </source>
</evidence>
<keyword evidence="5 9" id="KW-0653">Protein transport</keyword>
<dbReference type="PANTHER" id="PTHR42982">
    <property type="entry name" value="SEC-INDEPENDENT PROTEIN TRANSLOCASE PROTEIN TATA"/>
    <property type="match status" value="1"/>
</dbReference>
<evidence type="ECO:0000256" key="2">
    <source>
        <dbReference type="ARBA" id="ARBA00022448"/>
    </source>
</evidence>
<gene>
    <name evidence="9" type="primary">tatA</name>
    <name evidence="11" type="ORF">UW22_C0054G0004</name>
</gene>
<evidence type="ECO:0000256" key="7">
    <source>
        <dbReference type="ARBA" id="ARBA00023010"/>
    </source>
</evidence>
<dbReference type="InterPro" id="IPR003369">
    <property type="entry name" value="TatA/B/E"/>
</dbReference>
<comment type="caution">
    <text evidence="11">The sequence shown here is derived from an EMBL/GenBank/DDBJ whole genome shotgun (WGS) entry which is preliminary data.</text>
</comment>
<keyword evidence="3 9" id="KW-1003">Cell membrane</keyword>
<comment type="subcellular location">
    <subcellularLocation>
        <location evidence="1 9">Cell membrane</location>
        <topology evidence="1 9">Single-pass membrane protein</topology>
    </subcellularLocation>
</comment>
<dbReference type="Proteomes" id="UP000034617">
    <property type="component" value="Unassembled WGS sequence"/>
</dbReference>
<dbReference type="GO" id="GO:0008320">
    <property type="term" value="F:protein transmembrane transporter activity"/>
    <property type="evidence" value="ECO:0007669"/>
    <property type="project" value="UniProtKB-UniRule"/>
</dbReference>
<keyword evidence="6 9" id="KW-1133">Transmembrane helix</keyword>
<evidence type="ECO:0000256" key="5">
    <source>
        <dbReference type="ARBA" id="ARBA00022927"/>
    </source>
</evidence>
<dbReference type="AlphaFoldDB" id="A0A0G1IU64"/>
<organism evidence="11 12">
    <name type="scientific">Candidatus Gottesmanbacteria bacterium GW2011_GWB1_44_11c</name>
    <dbReference type="NCBI Taxonomy" id="1618447"/>
    <lineage>
        <taxon>Bacteria</taxon>
        <taxon>Candidatus Gottesmaniibacteriota</taxon>
    </lineage>
</organism>
<keyword evidence="4 9" id="KW-0812">Transmembrane</keyword>
<dbReference type="Gene3D" id="1.20.5.3310">
    <property type="match status" value="1"/>
</dbReference>
<evidence type="ECO:0000256" key="4">
    <source>
        <dbReference type="ARBA" id="ARBA00022692"/>
    </source>
</evidence>
<comment type="subunit">
    <text evidence="9">Forms a complex with TatC.</text>
</comment>
<keyword evidence="7 9" id="KW-0811">Translocation</keyword>
<dbReference type="GO" id="GO:0033281">
    <property type="term" value="C:TAT protein transport complex"/>
    <property type="evidence" value="ECO:0007669"/>
    <property type="project" value="UniProtKB-UniRule"/>
</dbReference>
<protein>
    <recommendedName>
        <fullName evidence="9">Sec-independent protein translocase protein TatA</fullName>
    </recommendedName>
</protein>
<feature type="region of interest" description="Disordered" evidence="10">
    <location>
        <begin position="51"/>
        <end position="78"/>
    </location>
</feature>
<dbReference type="InterPro" id="IPR006312">
    <property type="entry name" value="TatA/E"/>
</dbReference>
<proteinExistence type="inferred from homology"/>
<keyword evidence="2 9" id="KW-0813">Transport</keyword>
<sequence length="78" mass="8508">MFNNIGSGEILIVVLVLFFLFGGKKLPELARGLGESGKELKKAKKEIENALTDINTEEKDQKKITPSREGSEKGGEST</sequence>
<evidence type="ECO:0000313" key="12">
    <source>
        <dbReference type="Proteomes" id="UP000034617"/>
    </source>
</evidence>
<comment type="function">
    <text evidence="9">Part of the twin-arginine translocation (Tat) system that transports large folded proteins containing a characteristic twin-arginine motif in their signal peptide across membranes. TatA could form the protein-conducting channel of the Tat system.</text>
</comment>
<feature type="compositionally biased region" description="Basic and acidic residues" evidence="10">
    <location>
        <begin position="69"/>
        <end position="78"/>
    </location>
</feature>
<name>A0A0G1IU64_9BACT</name>
<keyword evidence="8 9" id="KW-0472">Membrane</keyword>
<dbReference type="PANTHER" id="PTHR42982:SF1">
    <property type="entry name" value="SEC-INDEPENDENT PROTEIN TRANSLOCASE PROTEIN TATA"/>
    <property type="match status" value="1"/>
</dbReference>
<dbReference type="EMBL" id="LCHM01000054">
    <property type="protein sequence ID" value="KKT35387.1"/>
    <property type="molecule type" value="Genomic_DNA"/>
</dbReference>
<reference evidence="11 12" key="1">
    <citation type="journal article" date="2015" name="Nature">
        <title>rRNA introns, odd ribosomes, and small enigmatic genomes across a large radiation of phyla.</title>
        <authorList>
            <person name="Brown C.T."/>
            <person name="Hug L.A."/>
            <person name="Thomas B.C."/>
            <person name="Sharon I."/>
            <person name="Castelle C.J."/>
            <person name="Singh A."/>
            <person name="Wilkins M.J."/>
            <person name="Williams K.H."/>
            <person name="Banfield J.F."/>
        </authorList>
    </citation>
    <scope>NUCLEOTIDE SEQUENCE [LARGE SCALE GENOMIC DNA]</scope>
</reference>
<feature type="transmembrane region" description="Helical" evidence="9">
    <location>
        <begin position="6"/>
        <end position="23"/>
    </location>
</feature>
<evidence type="ECO:0000256" key="1">
    <source>
        <dbReference type="ARBA" id="ARBA00004162"/>
    </source>
</evidence>
<comment type="similarity">
    <text evidence="9">Belongs to the TatA/E family.</text>
</comment>
<dbReference type="HAMAP" id="MF_00236">
    <property type="entry name" value="TatA_E"/>
    <property type="match status" value="1"/>
</dbReference>
<accession>A0A0G1IU64</accession>
<dbReference type="GO" id="GO:0043953">
    <property type="term" value="P:protein transport by the Tat complex"/>
    <property type="evidence" value="ECO:0007669"/>
    <property type="project" value="UniProtKB-UniRule"/>
</dbReference>
<evidence type="ECO:0000313" key="11">
    <source>
        <dbReference type="EMBL" id="KKT35387.1"/>
    </source>
</evidence>
<evidence type="ECO:0000256" key="10">
    <source>
        <dbReference type="SAM" id="MobiDB-lite"/>
    </source>
</evidence>
<evidence type="ECO:0000256" key="8">
    <source>
        <dbReference type="ARBA" id="ARBA00023136"/>
    </source>
</evidence>
<evidence type="ECO:0000256" key="9">
    <source>
        <dbReference type="HAMAP-Rule" id="MF_00236"/>
    </source>
</evidence>
<evidence type="ECO:0000256" key="3">
    <source>
        <dbReference type="ARBA" id="ARBA00022475"/>
    </source>
</evidence>